<keyword evidence="8 9" id="KW-0472">Membrane</keyword>
<comment type="caution">
    <text evidence="11">The sequence shown here is derived from an EMBL/GenBank/DDBJ whole genome shotgun (WGS) entry which is preliminary data.</text>
</comment>
<evidence type="ECO:0000256" key="2">
    <source>
        <dbReference type="ARBA" id="ARBA00022448"/>
    </source>
</evidence>
<dbReference type="AlphaFoldDB" id="A0A8B6D1H2"/>
<evidence type="ECO:0000313" key="11">
    <source>
        <dbReference type="EMBL" id="VDI12515.1"/>
    </source>
</evidence>
<feature type="transmembrane region" description="Helical" evidence="9">
    <location>
        <begin position="79"/>
        <end position="100"/>
    </location>
</feature>
<feature type="domain" description="Sodium/calcium exchanger membrane region" evidence="10">
    <location>
        <begin position="36"/>
        <end position="200"/>
    </location>
</feature>
<evidence type="ECO:0000256" key="9">
    <source>
        <dbReference type="SAM" id="Phobius"/>
    </source>
</evidence>
<dbReference type="Proteomes" id="UP000596742">
    <property type="component" value="Unassembled WGS sequence"/>
</dbReference>
<dbReference type="InterPro" id="IPR044880">
    <property type="entry name" value="NCX_ion-bd_dom_sf"/>
</dbReference>
<dbReference type="GO" id="GO:0005432">
    <property type="term" value="F:calcium:sodium antiporter activity"/>
    <property type="evidence" value="ECO:0007669"/>
    <property type="project" value="TreeGrafter"/>
</dbReference>
<keyword evidence="12" id="KW-1185">Reference proteome</keyword>
<dbReference type="PANTHER" id="PTHR11878:SF76">
    <property type="entry name" value="CALX-BETA DOMAIN-CONTAINING PROTEIN"/>
    <property type="match status" value="1"/>
</dbReference>
<dbReference type="GO" id="GO:0098794">
    <property type="term" value="C:postsynapse"/>
    <property type="evidence" value="ECO:0007669"/>
    <property type="project" value="TreeGrafter"/>
</dbReference>
<proteinExistence type="predicted"/>
<keyword evidence="5 9" id="KW-0812">Transmembrane</keyword>
<dbReference type="GO" id="GO:0030424">
    <property type="term" value="C:axon"/>
    <property type="evidence" value="ECO:0007669"/>
    <property type="project" value="TreeGrafter"/>
</dbReference>
<feature type="transmembrane region" description="Helical" evidence="9">
    <location>
        <begin position="120"/>
        <end position="141"/>
    </location>
</feature>
<keyword evidence="6 9" id="KW-1133">Transmembrane helix</keyword>
<evidence type="ECO:0000256" key="5">
    <source>
        <dbReference type="ARBA" id="ARBA00022692"/>
    </source>
</evidence>
<keyword evidence="4" id="KW-0106">Calcium</keyword>
<protein>
    <recommendedName>
        <fullName evidence="10">Sodium/calcium exchanger membrane region domain-containing protein</fullName>
    </recommendedName>
</protein>
<dbReference type="InterPro" id="IPR051171">
    <property type="entry name" value="CaCA"/>
</dbReference>
<evidence type="ECO:0000256" key="7">
    <source>
        <dbReference type="ARBA" id="ARBA00023065"/>
    </source>
</evidence>
<reference evidence="11" key="1">
    <citation type="submission" date="2018-11" db="EMBL/GenBank/DDBJ databases">
        <authorList>
            <person name="Alioto T."/>
            <person name="Alioto T."/>
        </authorList>
    </citation>
    <scope>NUCLEOTIDE SEQUENCE</scope>
</reference>
<dbReference type="GO" id="GO:0042383">
    <property type="term" value="C:sarcolemma"/>
    <property type="evidence" value="ECO:0007669"/>
    <property type="project" value="TreeGrafter"/>
</dbReference>
<gene>
    <name evidence="11" type="ORF">MGAL_10B013935</name>
</gene>
<feature type="transmembrane region" description="Helical" evidence="9">
    <location>
        <begin position="35"/>
        <end position="58"/>
    </location>
</feature>
<evidence type="ECO:0000259" key="10">
    <source>
        <dbReference type="Pfam" id="PF01699"/>
    </source>
</evidence>
<dbReference type="GO" id="GO:0098703">
    <property type="term" value="P:calcium ion import across plasma membrane"/>
    <property type="evidence" value="ECO:0007669"/>
    <property type="project" value="TreeGrafter"/>
</dbReference>
<evidence type="ECO:0000256" key="6">
    <source>
        <dbReference type="ARBA" id="ARBA00022989"/>
    </source>
</evidence>
<keyword evidence="7" id="KW-0406">Ion transport</keyword>
<feature type="transmembrane region" description="Helical" evidence="9">
    <location>
        <begin position="153"/>
        <end position="176"/>
    </location>
</feature>
<dbReference type="EMBL" id="UYJE01002648">
    <property type="protein sequence ID" value="VDI12515.1"/>
    <property type="molecule type" value="Genomic_DNA"/>
</dbReference>
<feature type="transmembrane region" description="Helical" evidence="9">
    <location>
        <begin position="182"/>
        <end position="202"/>
    </location>
</feature>
<evidence type="ECO:0000256" key="4">
    <source>
        <dbReference type="ARBA" id="ARBA00022568"/>
    </source>
</evidence>
<evidence type="ECO:0000256" key="1">
    <source>
        <dbReference type="ARBA" id="ARBA00004127"/>
    </source>
</evidence>
<name>A0A8B6D1H2_MYTGA</name>
<sequence length="338" mass="38416">MATCPLCTDYLCSDKGLFMPFVNEYAWSTGTRATLYLFGLIWSFLGLLIFGDTLIQGVEAITSQTKIIKFPKENSESVVPFWNTTIVNYALIAIGSPDVLLSAIEVLFNDFKFDELGPTALIGSAAFKLMCITGVCILSVEKGQKEKISKFKVFFVSSVFSLVAYLWLLIILVGTTPYYIDVWEATVTLLLFPLLVLIAYMVDKDFFARNNIIQDSGMAEETAAESEEPTSKSFRDWRKYFFQTYLKELERGNGVEKEQNFSKNQKAGRRTIQKVLKRLQCNKMVTTQDITLFTAKLIEDCEEHSRGWYRINAIRSLTGGSKLTIQMDRRTEEVFSKT</sequence>
<accession>A0A8B6D1H2</accession>
<keyword evidence="4" id="KW-0109">Calcium transport</keyword>
<keyword evidence="3" id="KW-0050">Antiport</keyword>
<comment type="subcellular location">
    <subcellularLocation>
        <location evidence="1">Endomembrane system</location>
        <topology evidence="1">Multi-pass membrane protein</topology>
    </subcellularLocation>
</comment>
<dbReference type="PANTHER" id="PTHR11878">
    <property type="entry name" value="SODIUM/CALCIUM EXCHANGER"/>
    <property type="match status" value="1"/>
</dbReference>
<dbReference type="InterPro" id="IPR004837">
    <property type="entry name" value="NaCa_Exmemb"/>
</dbReference>
<organism evidence="11 12">
    <name type="scientific">Mytilus galloprovincialis</name>
    <name type="common">Mediterranean mussel</name>
    <dbReference type="NCBI Taxonomy" id="29158"/>
    <lineage>
        <taxon>Eukaryota</taxon>
        <taxon>Metazoa</taxon>
        <taxon>Spiralia</taxon>
        <taxon>Lophotrochozoa</taxon>
        <taxon>Mollusca</taxon>
        <taxon>Bivalvia</taxon>
        <taxon>Autobranchia</taxon>
        <taxon>Pteriomorphia</taxon>
        <taxon>Mytilida</taxon>
        <taxon>Mytiloidea</taxon>
        <taxon>Mytilidae</taxon>
        <taxon>Mytilinae</taxon>
        <taxon>Mytilus</taxon>
    </lineage>
</organism>
<dbReference type="Gene3D" id="1.20.1420.30">
    <property type="entry name" value="NCX, central ion-binding region"/>
    <property type="match status" value="1"/>
</dbReference>
<keyword evidence="2" id="KW-0813">Transport</keyword>
<dbReference type="Pfam" id="PF01699">
    <property type="entry name" value="Na_Ca_ex"/>
    <property type="match status" value="1"/>
</dbReference>
<dbReference type="GO" id="GO:0012505">
    <property type="term" value="C:endomembrane system"/>
    <property type="evidence" value="ECO:0007669"/>
    <property type="project" value="UniProtKB-SubCell"/>
</dbReference>
<evidence type="ECO:0000256" key="3">
    <source>
        <dbReference type="ARBA" id="ARBA00022449"/>
    </source>
</evidence>
<evidence type="ECO:0000256" key="8">
    <source>
        <dbReference type="ARBA" id="ARBA00023136"/>
    </source>
</evidence>
<evidence type="ECO:0000313" key="12">
    <source>
        <dbReference type="Proteomes" id="UP000596742"/>
    </source>
</evidence>
<dbReference type="OrthoDB" id="418484at2759"/>